<reference evidence="4" key="1">
    <citation type="journal article" date="2014" name="Environ. Microbiol.">
        <title>Comparative genomics of the marine bacterial genus Glaciecola reveals the high degree of genomic diversity and genomic characteristic for cold adaptation.</title>
        <authorList>
            <person name="Qin Q.L."/>
            <person name="Xie B.B."/>
            <person name="Yu Y."/>
            <person name="Shu Y.L."/>
            <person name="Rong J.C."/>
            <person name="Zhang Y.J."/>
            <person name="Zhao D.L."/>
            <person name="Chen X.L."/>
            <person name="Zhang X.Y."/>
            <person name="Chen B."/>
            <person name="Zhou B.C."/>
            <person name="Zhang Y.Z."/>
        </authorList>
    </citation>
    <scope>NUCLEOTIDE SEQUENCE [LARGE SCALE GENOMIC DNA]</scope>
    <source>
        <strain evidence="4">ACAM 615</strain>
    </source>
</reference>
<dbReference type="Gene3D" id="2.40.160.210">
    <property type="entry name" value="Acyl-CoA thioesterase, double hotdog domain"/>
    <property type="match status" value="1"/>
</dbReference>
<evidence type="ECO:0008006" key="5">
    <source>
        <dbReference type="Google" id="ProtNLM"/>
    </source>
</evidence>
<dbReference type="SUPFAM" id="SSF54637">
    <property type="entry name" value="Thioesterase/thiol ester dehydrase-isomerase"/>
    <property type="match status" value="2"/>
</dbReference>
<dbReference type="InterPro" id="IPR029069">
    <property type="entry name" value="HotDog_dom_sf"/>
</dbReference>
<protein>
    <recommendedName>
        <fullName evidence="5">Acyl-CoA thioesterase II</fullName>
    </recommendedName>
</protein>
<evidence type="ECO:0000259" key="1">
    <source>
        <dbReference type="Pfam" id="PF13622"/>
    </source>
</evidence>
<accession>K6ZCM7</accession>
<dbReference type="Proteomes" id="UP000006251">
    <property type="component" value="Unassembled WGS sequence"/>
</dbReference>
<dbReference type="AlphaFoldDB" id="K6ZCM7"/>
<dbReference type="InterPro" id="IPR042171">
    <property type="entry name" value="Acyl-CoA_hotdog"/>
</dbReference>
<dbReference type="PANTHER" id="PTHR38110:SF1">
    <property type="entry name" value="THIOESTERASE DOMAIN-CONTAINING PROTEIN"/>
    <property type="match status" value="1"/>
</dbReference>
<comment type="caution">
    <text evidence="3">The sequence shown here is derived from an EMBL/GenBank/DDBJ whole genome shotgun (WGS) entry which is preliminary data.</text>
</comment>
<feature type="domain" description="Acyl-CoA thioesterase-like N-terminal HotDog" evidence="1">
    <location>
        <begin position="23"/>
        <end position="107"/>
    </location>
</feature>
<organism evidence="3 4">
    <name type="scientific">Brumicola pallidula DSM 14239 = ACAM 615</name>
    <dbReference type="NCBI Taxonomy" id="1121922"/>
    <lineage>
        <taxon>Bacteria</taxon>
        <taxon>Pseudomonadati</taxon>
        <taxon>Pseudomonadota</taxon>
        <taxon>Gammaproteobacteria</taxon>
        <taxon>Alteromonadales</taxon>
        <taxon>Alteromonadaceae</taxon>
        <taxon>Brumicola</taxon>
    </lineage>
</organism>
<dbReference type="PANTHER" id="PTHR38110">
    <property type="entry name" value="CHROMOSOME 23, WHOLE GENOME SHOTGUN SEQUENCE"/>
    <property type="match status" value="1"/>
</dbReference>
<evidence type="ECO:0000313" key="4">
    <source>
        <dbReference type="Proteomes" id="UP000006251"/>
    </source>
</evidence>
<evidence type="ECO:0000313" key="3">
    <source>
        <dbReference type="EMBL" id="GAC28107.1"/>
    </source>
</evidence>
<gene>
    <name evidence="3" type="ORF">GPAL_1234</name>
</gene>
<feature type="domain" description="Acyl-CoA thioesterase-like C-terminal" evidence="2">
    <location>
        <begin position="133"/>
        <end position="265"/>
    </location>
</feature>
<dbReference type="OrthoDB" id="7059210at2"/>
<dbReference type="STRING" id="1121922.GCA_000428905_03782"/>
<evidence type="ECO:0000259" key="2">
    <source>
        <dbReference type="Pfam" id="PF20789"/>
    </source>
</evidence>
<dbReference type="Pfam" id="PF20789">
    <property type="entry name" value="4HBT_3C"/>
    <property type="match status" value="1"/>
</dbReference>
<dbReference type="EMBL" id="BAEQ01000023">
    <property type="protein sequence ID" value="GAC28107.1"/>
    <property type="molecule type" value="Genomic_DNA"/>
</dbReference>
<name>K6ZCM7_9ALTE</name>
<dbReference type="InterPro" id="IPR049449">
    <property type="entry name" value="TesB_ACOT8-like_N"/>
</dbReference>
<dbReference type="InterPro" id="IPR052389">
    <property type="entry name" value="Sec_Metab_Biosynth-Assoc"/>
</dbReference>
<dbReference type="RefSeq" id="WP_006010057.1">
    <property type="nucleotide sequence ID" value="NZ_AUAV01000026.1"/>
</dbReference>
<dbReference type="Pfam" id="PF13622">
    <property type="entry name" value="4HBT_3"/>
    <property type="match status" value="1"/>
</dbReference>
<sequence length="267" mass="30274">MHFDVLIAIARAHPQQPEVLITIPKDWSQGRTVFGGLSAAMLYSAAKEYVEEDRLLRSMNTSFVGPLLFDVPFQISIEIVREGKNVSQILARAIQNHKNCVLSQMCFAKARQSKTAVKNDEQHAMAIPKKANYIPNIPKVTPKFLRHYQLSIDSGGLPFTGKKSSHYYGWMRFKKPPQSINEAHIISMIDAWPLTLIQQLRWPAPASTINWNLDFIYPHRALAPTDWFAYKVDTRQAADGYGHTEATIWDIHGQVIALSRQTTAVFD</sequence>
<dbReference type="CDD" id="cd03445">
    <property type="entry name" value="Thioesterase_II_repeat2"/>
    <property type="match status" value="1"/>
</dbReference>
<dbReference type="InterPro" id="IPR049450">
    <property type="entry name" value="ACOT8-like_C"/>
</dbReference>
<proteinExistence type="predicted"/>
<keyword evidence="4" id="KW-1185">Reference proteome</keyword>